<protein>
    <submittedName>
        <fullName evidence="3">Uncharacterized protein</fullName>
    </submittedName>
</protein>
<organism evidence="3 4">
    <name type="scientific">Pleurodeles waltl</name>
    <name type="common">Iberian ribbed newt</name>
    <dbReference type="NCBI Taxonomy" id="8319"/>
    <lineage>
        <taxon>Eukaryota</taxon>
        <taxon>Metazoa</taxon>
        <taxon>Chordata</taxon>
        <taxon>Craniata</taxon>
        <taxon>Vertebrata</taxon>
        <taxon>Euteleostomi</taxon>
        <taxon>Amphibia</taxon>
        <taxon>Batrachia</taxon>
        <taxon>Caudata</taxon>
        <taxon>Salamandroidea</taxon>
        <taxon>Salamandridae</taxon>
        <taxon>Pleurodelinae</taxon>
        <taxon>Pleurodeles</taxon>
    </lineage>
</organism>
<evidence type="ECO:0000313" key="4">
    <source>
        <dbReference type="Proteomes" id="UP001066276"/>
    </source>
</evidence>
<keyword evidence="4" id="KW-1185">Reference proteome</keyword>
<keyword evidence="2" id="KW-0732">Signal</keyword>
<proteinExistence type="predicted"/>
<feature type="coiled-coil region" evidence="1">
    <location>
        <begin position="34"/>
        <end position="68"/>
    </location>
</feature>
<evidence type="ECO:0000313" key="3">
    <source>
        <dbReference type="EMBL" id="KAJ1155548.1"/>
    </source>
</evidence>
<keyword evidence="1" id="KW-0175">Coiled coil</keyword>
<reference evidence="3" key="1">
    <citation type="journal article" date="2022" name="bioRxiv">
        <title>Sequencing and chromosome-scale assembly of the giantPleurodeles waltlgenome.</title>
        <authorList>
            <person name="Brown T."/>
            <person name="Elewa A."/>
            <person name="Iarovenko S."/>
            <person name="Subramanian E."/>
            <person name="Araus A.J."/>
            <person name="Petzold A."/>
            <person name="Susuki M."/>
            <person name="Suzuki K.-i.T."/>
            <person name="Hayashi T."/>
            <person name="Toyoda A."/>
            <person name="Oliveira C."/>
            <person name="Osipova E."/>
            <person name="Leigh N.D."/>
            <person name="Simon A."/>
            <person name="Yun M.H."/>
        </authorList>
    </citation>
    <scope>NUCLEOTIDE SEQUENCE</scope>
    <source>
        <strain evidence="3">20211129_DDA</strain>
        <tissue evidence="3">Liver</tissue>
    </source>
</reference>
<dbReference type="AlphaFoldDB" id="A0AAV7RX72"/>
<feature type="coiled-coil region" evidence="1">
    <location>
        <begin position="101"/>
        <end position="132"/>
    </location>
</feature>
<accession>A0AAV7RX72</accession>
<comment type="caution">
    <text evidence="3">The sequence shown here is derived from an EMBL/GenBank/DDBJ whole genome shotgun (WGS) entry which is preliminary data.</text>
</comment>
<feature type="signal peptide" evidence="2">
    <location>
        <begin position="1"/>
        <end position="24"/>
    </location>
</feature>
<dbReference type="Proteomes" id="UP001066276">
    <property type="component" value="Chromosome 5"/>
</dbReference>
<name>A0AAV7RX72_PLEWA</name>
<feature type="coiled-coil region" evidence="1">
    <location>
        <begin position="156"/>
        <end position="187"/>
    </location>
</feature>
<evidence type="ECO:0000256" key="2">
    <source>
        <dbReference type="SAM" id="SignalP"/>
    </source>
</evidence>
<gene>
    <name evidence="3" type="ORF">NDU88_008277</name>
</gene>
<sequence>MELPCFCILTQVCILLFNFEQTSSDEEYAYVEKIKMLQKENLQLKAKLKEHDAAISNLRQLIQEKNTEYAKSMETEKKGHKATKKHLEECQNLVQDKILLIEKNTKHYEQVNQELKKQYEEALAAVKKQNQADMSRKDETIVKLKNQISDIFKDKSWEHQHQLEELRKELNRLSDEAQLLRIKLKREEIYKRVCGNCKTLTENLEDAIVQLRVKDEAIEELQSVCKKFESQLFAHHLEVKEELSSDGAAYAVPWVPANRRAHILVIKAKRTPRKNQGNH</sequence>
<evidence type="ECO:0000256" key="1">
    <source>
        <dbReference type="SAM" id="Coils"/>
    </source>
</evidence>
<feature type="chain" id="PRO_5043518587" evidence="2">
    <location>
        <begin position="25"/>
        <end position="279"/>
    </location>
</feature>
<dbReference type="EMBL" id="JANPWB010000009">
    <property type="protein sequence ID" value="KAJ1155548.1"/>
    <property type="molecule type" value="Genomic_DNA"/>
</dbReference>